<feature type="compositionally biased region" description="Acidic residues" evidence="20">
    <location>
        <begin position="601"/>
        <end position="610"/>
    </location>
</feature>
<dbReference type="GO" id="GO:0015031">
    <property type="term" value="P:protein transport"/>
    <property type="evidence" value="ECO:0007669"/>
    <property type="project" value="UniProtKB-KW"/>
</dbReference>
<evidence type="ECO:0000256" key="7">
    <source>
        <dbReference type="ARBA" id="ARBA00022553"/>
    </source>
</evidence>
<comment type="subcellular location">
    <subcellularLocation>
        <location evidence="4">Cytoplasm</location>
        <location evidence="4">Cytosol</location>
    </subcellularLocation>
    <subcellularLocation>
        <location evidence="3">Lysosome</location>
    </subcellularLocation>
    <subcellularLocation>
        <location evidence="1">Nucleus</location>
    </subcellularLocation>
    <subcellularLocation>
        <location evidence="2">Preautophagosomal structure</location>
    </subcellularLocation>
</comment>
<dbReference type="PANTHER" id="PTHR13222:SF1">
    <property type="entry name" value="RB1-INDUCIBLE COILED-COIL PROTEIN 1"/>
    <property type="match status" value="1"/>
</dbReference>
<dbReference type="GO" id="GO:0019901">
    <property type="term" value="F:protein kinase binding"/>
    <property type="evidence" value="ECO:0007669"/>
    <property type="project" value="UniProtKB-ARBA"/>
</dbReference>
<evidence type="ECO:0000256" key="9">
    <source>
        <dbReference type="ARBA" id="ARBA00023006"/>
    </source>
</evidence>
<feature type="domain" description="Ubiquitin-like" evidence="21">
    <location>
        <begin position="22"/>
        <end position="62"/>
    </location>
</feature>
<keyword evidence="11 19" id="KW-0175">Coiled coil</keyword>
<dbReference type="GO" id="GO:0031090">
    <property type="term" value="C:organelle membrane"/>
    <property type="evidence" value="ECO:0007669"/>
    <property type="project" value="UniProtKB-ARBA"/>
</dbReference>
<keyword evidence="9" id="KW-0072">Autophagy</keyword>
<evidence type="ECO:0000256" key="18">
    <source>
        <dbReference type="ARBA" id="ARBA00080154"/>
    </source>
</evidence>
<keyword evidence="7" id="KW-0597">Phosphoprotein</keyword>
<dbReference type="GO" id="GO:0061723">
    <property type="term" value="P:glycophagy"/>
    <property type="evidence" value="ECO:0007669"/>
    <property type="project" value="TreeGrafter"/>
</dbReference>
<keyword evidence="23" id="KW-1185">Reference proteome</keyword>
<evidence type="ECO:0000313" key="23">
    <source>
        <dbReference type="Proteomes" id="UP001321473"/>
    </source>
</evidence>
<gene>
    <name evidence="22" type="ORF">V5799_028873</name>
</gene>
<dbReference type="InterPro" id="IPR000626">
    <property type="entry name" value="Ubiquitin-like_dom"/>
</dbReference>
<reference evidence="22 23" key="1">
    <citation type="journal article" date="2023" name="Arcadia Sci">
        <title>De novo assembly of a long-read Amblyomma americanum tick genome.</title>
        <authorList>
            <person name="Chou S."/>
            <person name="Poskanzer K.E."/>
            <person name="Rollins M."/>
            <person name="Thuy-Boun P.S."/>
        </authorList>
    </citation>
    <scope>NUCLEOTIDE SEQUENCE [LARGE SCALE GENOMIC DNA]</scope>
    <source>
        <strain evidence="22">F_SG_1</strain>
        <tissue evidence="22">Salivary glands</tissue>
    </source>
</reference>
<evidence type="ECO:0000256" key="5">
    <source>
        <dbReference type="ARBA" id="ARBA00022448"/>
    </source>
</evidence>
<dbReference type="EMBL" id="JARKHS020032514">
    <property type="protein sequence ID" value="KAK8759858.1"/>
    <property type="molecule type" value="Genomic_DNA"/>
</dbReference>
<organism evidence="22 23">
    <name type="scientific">Amblyomma americanum</name>
    <name type="common">Lone star tick</name>
    <dbReference type="NCBI Taxonomy" id="6943"/>
    <lineage>
        <taxon>Eukaryota</taxon>
        <taxon>Metazoa</taxon>
        <taxon>Ecdysozoa</taxon>
        <taxon>Arthropoda</taxon>
        <taxon>Chelicerata</taxon>
        <taxon>Arachnida</taxon>
        <taxon>Acari</taxon>
        <taxon>Parasitiformes</taxon>
        <taxon>Ixodida</taxon>
        <taxon>Ixodoidea</taxon>
        <taxon>Ixodidae</taxon>
        <taxon>Amblyomminae</taxon>
        <taxon>Amblyomma</taxon>
    </lineage>
</organism>
<proteinExistence type="predicted"/>
<feature type="compositionally biased region" description="Polar residues" evidence="20">
    <location>
        <begin position="1209"/>
        <end position="1218"/>
    </location>
</feature>
<dbReference type="InterPro" id="IPR029071">
    <property type="entry name" value="Ubiquitin-like_domsf"/>
</dbReference>
<evidence type="ECO:0000256" key="8">
    <source>
        <dbReference type="ARBA" id="ARBA00022927"/>
    </source>
</evidence>
<dbReference type="Pfam" id="PF10377">
    <property type="entry name" value="ATG11"/>
    <property type="match status" value="1"/>
</dbReference>
<dbReference type="GO" id="GO:0061709">
    <property type="term" value="P:reticulophagy"/>
    <property type="evidence" value="ECO:0007669"/>
    <property type="project" value="TreeGrafter"/>
</dbReference>
<evidence type="ECO:0000259" key="21">
    <source>
        <dbReference type="PROSITE" id="PS50053"/>
    </source>
</evidence>
<evidence type="ECO:0000256" key="16">
    <source>
        <dbReference type="ARBA" id="ARBA00053494"/>
    </source>
</evidence>
<dbReference type="InterPro" id="IPR040040">
    <property type="entry name" value="ATG11"/>
</dbReference>
<dbReference type="GO" id="GO:0000045">
    <property type="term" value="P:autophagosome assembly"/>
    <property type="evidence" value="ECO:0007669"/>
    <property type="project" value="InterPro"/>
</dbReference>
<dbReference type="GO" id="GO:0000422">
    <property type="term" value="P:autophagy of mitochondrion"/>
    <property type="evidence" value="ECO:0007669"/>
    <property type="project" value="TreeGrafter"/>
</dbReference>
<evidence type="ECO:0000256" key="11">
    <source>
        <dbReference type="ARBA" id="ARBA00023054"/>
    </source>
</evidence>
<dbReference type="GO" id="GO:1990316">
    <property type="term" value="C:Atg1/ULK1 kinase complex"/>
    <property type="evidence" value="ECO:0007669"/>
    <property type="project" value="TreeGrafter"/>
</dbReference>
<dbReference type="InterPro" id="IPR019460">
    <property type="entry name" value="Atg11_C"/>
</dbReference>
<keyword evidence="13" id="KW-0458">Lysosome</keyword>
<dbReference type="GO" id="GO:0005764">
    <property type="term" value="C:lysosome"/>
    <property type="evidence" value="ECO:0007669"/>
    <property type="project" value="UniProtKB-SubCell"/>
</dbReference>
<comment type="caution">
    <text evidence="22">The sequence shown here is derived from an EMBL/GenBank/DDBJ whole genome shotgun (WGS) entry which is preliminary data.</text>
</comment>
<feature type="coiled-coil region" evidence="19">
    <location>
        <begin position="693"/>
        <end position="727"/>
    </location>
</feature>
<feature type="coiled-coil region" evidence="19">
    <location>
        <begin position="787"/>
        <end position="846"/>
    </location>
</feature>
<dbReference type="Gene3D" id="3.10.20.90">
    <property type="entry name" value="Phosphatidylinositol 3-kinase Catalytic Subunit, Chain A, domain 1"/>
    <property type="match status" value="1"/>
</dbReference>
<evidence type="ECO:0000256" key="15">
    <source>
        <dbReference type="ARBA" id="ARBA00023306"/>
    </source>
</evidence>
<accession>A0AAQ4DBL8</accession>
<evidence type="ECO:0000256" key="2">
    <source>
        <dbReference type="ARBA" id="ARBA00004329"/>
    </source>
</evidence>
<protein>
    <recommendedName>
        <fullName evidence="17">RB1-inducible coiled-coil protein 1</fullName>
    </recommendedName>
    <alternativeName>
        <fullName evidence="18">FAK family kinase-interacting protein of 200 kDa</fullName>
    </alternativeName>
</protein>
<evidence type="ECO:0000256" key="20">
    <source>
        <dbReference type="SAM" id="MobiDB-lite"/>
    </source>
</evidence>
<name>A0AAQ4DBL8_AMBAM</name>
<evidence type="ECO:0000256" key="13">
    <source>
        <dbReference type="ARBA" id="ARBA00023228"/>
    </source>
</evidence>
<feature type="compositionally biased region" description="Low complexity" evidence="20">
    <location>
        <begin position="1186"/>
        <end position="1201"/>
    </location>
</feature>
<dbReference type="PANTHER" id="PTHR13222">
    <property type="entry name" value="RB1-INDUCIBLE COILED-COIL"/>
    <property type="match status" value="1"/>
</dbReference>
<keyword evidence="14" id="KW-0539">Nucleus</keyword>
<evidence type="ECO:0000256" key="19">
    <source>
        <dbReference type="SAM" id="Coils"/>
    </source>
</evidence>
<dbReference type="GO" id="GO:0034517">
    <property type="term" value="P:ribophagy"/>
    <property type="evidence" value="ECO:0007669"/>
    <property type="project" value="TreeGrafter"/>
</dbReference>
<feature type="region of interest" description="Disordered" evidence="20">
    <location>
        <begin position="1174"/>
        <end position="1227"/>
    </location>
</feature>
<dbReference type="CDD" id="cd17060">
    <property type="entry name" value="Ubl_RB1CC1"/>
    <property type="match status" value="1"/>
</dbReference>
<evidence type="ECO:0000256" key="12">
    <source>
        <dbReference type="ARBA" id="ARBA00023163"/>
    </source>
</evidence>
<evidence type="ECO:0000256" key="6">
    <source>
        <dbReference type="ARBA" id="ARBA00022490"/>
    </source>
</evidence>
<keyword evidence="6" id="KW-0963">Cytoplasm</keyword>
<dbReference type="Pfam" id="PF04108">
    <property type="entry name" value="ATG17_like"/>
    <property type="match status" value="1"/>
</dbReference>
<dbReference type="InterPro" id="IPR045326">
    <property type="entry name" value="ATG17-like_dom"/>
</dbReference>
<keyword evidence="8" id="KW-0653">Protein transport</keyword>
<keyword evidence="12" id="KW-0804">Transcription</keyword>
<dbReference type="Proteomes" id="UP001321473">
    <property type="component" value="Unassembled WGS sequence"/>
</dbReference>
<dbReference type="SUPFAM" id="SSF54236">
    <property type="entry name" value="Ubiquitin-like"/>
    <property type="match status" value="1"/>
</dbReference>
<dbReference type="GO" id="GO:0034045">
    <property type="term" value="C:phagophore assembly site membrane"/>
    <property type="evidence" value="ECO:0007669"/>
    <property type="project" value="TreeGrafter"/>
</dbReference>
<dbReference type="GO" id="GO:0060090">
    <property type="term" value="F:molecular adaptor activity"/>
    <property type="evidence" value="ECO:0007669"/>
    <property type="project" value="TreeGrafter"/>
</dbReference>
<evidence type="ECO:0000256" key="10">
    <source>
        <dbReference type="ARBA" id="ARBA00023015"/>
    </source>
</evidence>
<feature type="compositionally biased region" description="Low complexity" evidence="20">
    <location>
        <begin position="554"/>
        <end position="567"/>
    </location>
</feature>
<evidence type="ECO:0000256" key="14">
    <source>
        <dbReference type="ARBA" id="ARBA00023242"/>
    </source>
</evidence>
<feature type="region of interest" description="Disordered" evidence="20">
    <location>
        <begin position="554"/>
        <end position="616"/>
    </location>
</feature>
<evidence type="ECO:0000256" key="4">
    <source>
        <dbReference type="ARBA" id="ARBA00004514"/>
    </source>
</evidence>
<evidence type="ECO:0000256" key="3">
    <source>
        <dbReference type="ARBA" id="ARBA00004371"/>
    </source>
</evidence>
<dbReference type="GO" id="GO:0034727">
    <property type="term" value="P:piecemeal microautophagy of the nucleus"/>
    <property type="evidence" value="ECO:0007669"/>
    <property type="project" value="TreeGrafter"/>
</dbReference>
<keyword evidence="10" id="KW-0805">Transcription regulation</keyword>
<keyword evidence="5" id="KW-0813">Transport</keyword>
<dbReference type="AlphaFoldDB" id="A0AAQ4DBL8"/>
<dbReference type="PROSITE" id="PS50053">
    <property type="entry name" value="UBIQUITIN_2"/>
    <property type="match status" value="1"/>
</dbReference>
<dbReference type="FunFam" id="3.10.20.90:FF:000049">
    <property type="entry name" value="RB1-inducible coiled-coil protein 1 isoform X1"/>
    <property type="match status" value="1"/>
</dbReference>
<evidence type="ECO:0000313" key="22">
    <source>
        <dbReference type="EMBL" id="KAK8759858.1"/>
    </source>
</evidence>
<feature type="compositionally biased region" description="Basic and acidic residues" evidence="20">
    <location>
        <begin position="578"/>
        <end position="596"/>
    </location>
</feature>
<dbReference type="GO" id="GO:0008285">
    <property type="term" value="P:negative regulation of cell population proliferation"/>
    <property type="evidence" value="ECO:0007669"/>
    <property type="project" value="UniProtKB-ARBA"/>
</dbReference>
<sequence>MLYVFLVDTGKMMTFEMNHAVESVEHLKTVISQRCNVPPEKQVLLISGGESLQPAASVGSYSAGTDTNPIFLFNKASIESDSLVRSGELVMSDQDMAGEVEAVIDLQPTFTTVVARTQLSQDFYDRARQEMRTCEVLVHEQHLQQQGWAAVVANLEDTTAGLRNSAASLEQQLTEFLQGHKQYLELLESLDEDIKLLGKIPVLPALLSAEPHHEQSTMMLLDWINSKESRTSLKEMADQCKNSLKLLEEGGLAKCRSEVQRILELVDNQDMLEIRGVEEWLYNLEELMHRARKLVQDQQEHMQAFVQNQSSFSRLKDPSVLPDLSESHVKQLKIMLQNHEGLRDIRRRCVSAKDELSKNLKDRLRWIIYVEKAISEVQLHHVFCLESTRRLRRQLEICRQIHVAPHTYLRAVAEVIRRRHFSCQFLQWAGTLSSQCQQLHQNEVQARRDFNSQFSKHFLHALFPGMDDLPPPFATRNPRSFDDNLPPLSPEDLEVLRNALPEMSELLRTPEPFMLPAILPQCPGSAQHCSGRSSQVEAEASSCMQQSSCSEQQQQQQQPPSETTECQAEGPVQTTESTAEKDCPDGASAEDHERTPKLATSDDEFEEVTDDPSSPVGLKAVTADILGLAAPQDTVLCSPDSLGHASQDFQTADFYIDESMPSSISDSNGVATLPSTVVPSSTAVAPSQQSGVAAELQRQLEEKSAALLAAQKELERERAERLELRHSLTGLCEVAAAACASSRSDAASLRSDLAAARQMLSQEASFIGAAMDTALQALLARLENEKAASVAAEVDRVRREFESAEEDHRHRLEVECLKLEDAHREVHLYQQQLQQLTQLADSLRNDSALALSSLKTSLQQEHEAALAKATLEHELEQEGLLERLRSLQRSHEEEVQDLNECICEKDRQIQMLFQERQGIEEQLHSRFALEKEELLAHFRQECTQREQALREELVALHDQQLTQIQHCHEEAIQKAKEQTRLELQQELESRFPDFKRRESIEDLDAAAGDSCSLEEAKGDPCGESMMESTVKLPYSADTMLELKNQLLDKQKEVNRLQQQVMAMSDNFGTQLQTPHIDKVSILTCQPGDVVLLCYDEGHQNYVLFVLGPNLHFLHTDCLDTLGLKTAPGTVRKGWVLAEVVEKEFCQARKPQNRYRVPAGTRFYRVKAKPWDKEAAVRREQQRRSSLRSLTQSSVVTASSTACEEGPVSAAQSESTSSGEPFPQPLES</sequence>
<comment type="function">
    <text evidence="16">Involved in autophagy. Regulates early events but also late events of autophagosome formation through direct interaction with Atg16L1. Required for the formation of the autophagosome-like double-membrane structure that surrounds the Salmonella-containing vacuole (SCV) during S.typhimurium infection and subsequent xenophagy. Involved in repair of DNA damage caused by ionizing radiation, which subsequently improves cell survival by decreasing apoptosis. Inhibits PTK2/FAK1 and PTK2B/PYK2 kinase activity, affecting their downstream signaling pathways. Plays a role as a modulator of TGF-beta-signaling by restricting substrate specificity of RNF111. Functions as a DNA-binding transcription factor. Is a potent regulator of the RB1 pathway through induction of RB1 expression. Plays a crucial role in muscular differentiation. Plays an indispensable role in fetal hematopoiesis and in the regulation of neuronal homeostasis.</text>
</comment>
<dbReference type="GO" id="GO:0005634">
    <property type="term" value="C:nucleus"/>
    <property type="evidence" value="ECO:0007669"/>
    <property type="project" value="UniProtKB-SubCell"/>
</dbReference>
<evidence type="ECO:0000256" key="17">
    <source>
        <dbReference type="ARBA" id="ARBA00069790"/>
    </source>
</evidence>
<evidence type="ECO:0000256" key="1">
    <source>
        <dbReference type="ARBA" id="ARBA00004123"/>
    </source>
</evidence>
<keyword evidence="15" id="KW-0131">Cell cycle</keyword>
<feature type="coiled-coil region" evidence="19">
    <location>
        <begin position="1039"/>
        <end position="1066"/>
    </location>
</feature>
<dbReference type="GO" id="GO:0005829">
    <property type="term" value="C:cytosol"/>
    <property type="evidence" value="ECO:0007669"/>
    <property type="project" value="UniProtKB-SubCell"/>
</dbReference>